<gene>
    <name evidence="2" type="ORF">CesoFtcFv8_004399</name>
</gene>
<comment type="caution">
    <text evidence="2">The sequence shown here is derived from an EMBL/GenBank/DDBJ whole genome shotgun (WGS) entry which is preliminary data.</text>
</comment>
<sequence length="349" mass="37723">MAHRAGRPPITCHRGALYTKTLDNSLSSTLTVPPTYSPLSGGARTHHPTHSTLPQHPSQPPTYGRATGLHTAHATTLLADTPLVWNTPPHSHPDTTAAHPAPQPTDPPPTTRALHPPHPHTTDTNRASRGRTLTLHHAQHPSQHSPPLPHYPIPLHRDTPPTIQTSPTLLSKRHHTTLHFVTSSPHHHTSNTHLKSHSTHDTLSIHFTARIHQLTPSPPHFTHSFQLHHISPKSISAYSLPTSRGCSRASSTSYMLFHSLHPSGRSSQLPGGLSRYSTHSHRPDSLGATTTAWGIHTAHNSLTACPSHTSPLTATCTDHPHGPAHDAGRTGVGPGRARSPTRTANHTPH</sequence>
<reference evidence="2 3" key="1">
    <citation type="journal article" date="2023" name="Mol. Biol. Evol.">
        <title>Genomics of Secondarily Temperate Adaptation in the Only Non-Antarctic Icefish.</title>
        <authorList>
            <person name="Rivera-Colon A.G."/>
            <person name="Rayamajhi N."/>
            <person name="Minhas B.F."/>
            <person name="Madrigal G."/>
            <person name="Bilyk K.T."/>
            <person name="Yoon V."/>
            <person name="Hune M."/>
            <person name="Gregory S."/>
            <person name="Cheng C.H.C."/>
            <person name="Catchen J.M."/>
        </authorList>
    </citation>
    <scope>NUCLEOTIDE SEQUENCE [LARGE SCALE GENOMIC DNA]</scope>
    <source>
        <strain evidence="2">JC2023a</strain>
    </source>
</reference>
<keyword evidence="3" id="KW-1185">Reference proteome</keyword>
<feature type="compositionally biased region" description="Pro residues" evidence="1">
    <location>
        <begin position="101"/>
        <end position="110"/>
    </location>
</feature>
<feature type="compositionally biased region" description="Basic and acidic residues" evidence="1">
    <location>
        <begin position="318"/>
        <end position="328"/>
    </location>
</feature>
<feature type="compositionally biased region" description="Polar residues" evidence="1">
    <location>
        <begin position="340"/>
        <end position="349"/>
    </location>
</feature>
<accession>A0AAN8CUK8</accession>
<feature type="region of interest" description="Disordered" evidence="1">
    <location>
        <begin position="83"/>
        <end position="167"/>
    </location>
</feature>
<feature type="region of interest" description="Disordered" evidence="1">
    <location>
        <begin position="33"/>
        <end position="67"/>
    </location>
</feature>
<feature type="compositionally biased region" description="Low complexity" evidence="1">
    <location>
        <begin position="83"/>
        <end position="100"/>
    </location>
</feature>
<dbReference type="EMBL" id="JAULUE010002048">
    <property type="protein sequence ID" value="KAK5910576.1"/>
    <property type="molecule type" value="Genomic_DNA"/>
</dbReference>
<protein>
    <submittedName>
        <fullName evidence="2">Uncharacterized protein</fullName>
    </submittedName>
</protein>
<evidence type="ECO:0000313" key="3">
    <source>
        <dbReference type="Proteomes" id="UP001335648"/>
    </source>
</evidence>
<organism evidence="2 3">
    <name type="scientific">Champsocephalus esox</name>
    <name type="common">pike icefish</name>
    <dbReference type="NCBI Taxonomy" id="159716"/>
    <lineage>
        <taxon>Eukaryota</taxon>
        <taxon>Metazoa</taxon>
        <taxon>Chordata</taxon>
        <taxon>Craniata</taxon>
        <taxon>Vertebrata</taxon>
        <taxon>Euteleostomi</taxon>
        <taxon>Actinopterygii</taxon>
        <taxon>Neopterygii</taxon>
        <taxon>Teleostei</taxon>
        <taxon>Neoteleostei</taxon>
        <taxon>Acanthomorphata</taxon>
        <taxon>Eupercaria</taxon>
        <taxon>Perciformes</taxon>
        <taxon>Notothenioidei</taxon>
        <taxon>Channichthyidae</taxon>
        <taxon>Champsocephalus</taxon>
    </lineage>
</organism>
<name>A0AAN8CUK8_9TELE</name>
<dbReference type="Proteomes" id="UP001335648">
    <property type="component" value="Unassembled WGS sequence"/>
</dbReference>
<feature type="region of interest" description="Disordered" evidence="1">
    <location>
        <begin position="262"/>
        <end position="283"/>
    </location>
</feature>
<evidence type="ECO:0000313" key="2">
    <source>
        <dbReference type="EMBL" id="KAK5910576.1"/>
    </source>
</evidence>
<evidence type="ECO:0000256" key="1">
    <source>
        <dbReference type="SAM" id="MobiDB-lite"/>
    </source>
</evidence>
<proteinExistence type="predicted"/>
<dbReference type="AlphaFoldDB" id="A0AAN8CUK8"/>
<feature type="region of interest" description="Disordered" evidence="1">
    <location>
        <begin position="314"/>
        <end position="349"/>
    </location>
</feature>